<reference evidence="1 2" key="1">
    <citation type="journal article" date="2010" name="Stand. Genomic Sci.">
        <title>Complete genome sequence of Haliangium ochraceum type strain (SMP-2).</title>
        <authorList>
            <consortium name="US DOE Joint Genome Institute (JGI-PGF)"/>
            <person name="Ivanova N."/>
            <person name="Daum C."/>
            <person name="Lang E."/>
            <person name="Abt B."/>
            <person name="Kopitz M."/>
            <person name="Saunders E."/>
            <person name="Lapidus A."/>
            <person name="Lucas S."/>
            <person name="Glavina Del Rio T."/>
            <person name="Nolan M."/>
            <person name="Tice H."/>
            <person name="Copeland A."/>
            <person name="Cheng J.F."/>
            <person name="Chen F."/>
            <person name="Bruce D."/>
            <person name="Goodwin L."/>
            <person name="Pitluck S."/>
            <person name="Mavromatis K."/>
            <person name="Pati A."/>
            <person name="Mikhailova N."/>
            <person name="Chen A."/>
            <person name="Palaniappan K."/>
            <person name="Land M."/>
            <person name="Hauser L."/>
            <person name="Chang Y.J."/>
            <person name="Jeffries C.D."/>
            <person name="Detter J.C."/>
            <person name="Brettin T."/>
            <person name="Rohde M."/>
            <person name="Goker M."/>
            <person name="Bristow J."/>
            <person name="Markowitz V."/>
            <person name="Eisen J.A."/>
            <person name="Hugenholtz P."/>
            <person name="Kyrpides N.C."/>
            <person name="Klenk H.P."/>
        </authorList>
    </citation>
    <scope>NUCLEOTIDE SEQUENCE [LARGE SCALE GENOMIC DNA]</scope>
    <source>
        <strain evidence="2">DSM 14365 / CIP 107738 / JCM 11303 / AJ 13395 / SMP-2</strain>
    </source>
</reference>
<evidence type="ECO:0000313" key="2">
    <source>
        <dbReference type="Proteomes" id="UP000001880"/>
    </source>
</evidence>
<protein>
    <submittedName>
        <fullName evidence="1">Uncharacterized protein</fullName>
    </submittedName>
</protein>
<accession>D0LQJ5</accession>
<dbReference type="EMBL" id="CP001804">
    <property type="protein sequence ID" value="ACY13555.1"/>
    <property type="molecule type" value="Genomic_DNA"/>
</dbReference>
<dbReference type="AlphaFoldDB" id="D0LQJ5"/>
<organism evidence="1 2">
    <name type="scientific">Haliangium ochraceum (strain DSM 14365 / JCM 11303 / SMP-2)</name>
    <dbReference type="NCBI Taxonomy" id="502025"/>
    <lineage>
        <taxon>Bacteria</taxon>
        <taxon>Pseudomonadati</taxon>
        <taxon>Myxococcota</taxon>
        <taxon>Polyangia</taxon>
        <taxon>Haliangiales</taxon>
        <taxon>Kofleriaceae</taxon>
        <taxon>Haliangium</taxon>
    </lineage>
</organism>
<keyword evidence="2" id="KW-1185">Reference proteome</keyword>
<dbReference type="eggNOG" id="COG1961">
    <property type="taxonomic scope" value="Bacteria"/>
</dbReference>
<gene>
    <name evidence="1" type="ordered locus">Hoch_0952</name>
</gene>
<evidence type="ECO:0000313" key="1">
    <source>
        <dbReference type="EMBL" id="ACY13555.1"/>
    </source>
</evidence>
<dbReference type="Proteomes" id="UP000001880">
    <property type="component" value="Chromosome"/>
</dbReference>
<proteinExistence type="predicted"/>
<sequence length="56" mass="6294">MITPGNRIRLVQALVRRIEVNEPSQEIRVVLLDLEFEHGLGEHAEADTVEATEEVA</sequence>
<dbReference type="HOGENOM" id="CLU_3007989_0_0_7"/>
<name>D0LQJ5_HALO1</name>
<dbReference type="STRING" id="502025.Hoch_0952"/>
<dbReference type="KEGG" id="hoh:Hoch_0952"/>